<evidence type="ECO:0000256" key="3">
    <source>
        <dbReference type="ARBA" id="ARBA00022448"/>
    </source>
</evidence>
<evidence type="ECO:0000259" key="9">
    <source>
        <dbReference type="PROSITE" id="PS50850"/>
    </source>
</evidence>
<dbReference type="GO" id="GO:0042910">
    <property type="term" value="F:xenobiotic transmembrane transporter activity"/>
    <property type="evidence" value="ECO:0007669"/>
    <property type="project" value="InterPro"/>
</dbReference>
<dbReference type="CDD" id="cd17320">
    <property type="entry name" value="MFS_MdfA_MDR_like"/>
    <property type="match status" value="1"/>
</dbReference>
<dbReference type="InterPro" id="IPR036259">
    <property type="entry name" value="MFS_trans_sf"/>
</dbReference>
<dbReference type="AlphaFoldDB" id="A0A378JPR3"/>
<evidence type="ECO:0000256" key="4">
    <source>
        <dbReference type="ARBA" id="ARBA00022475"/>
    </source>
</evidence>
<dbReference type="GO" id="GO:0005886">
    <property type="term" value="C:plasma membrane"/>
    <property type="evidence" value="ECO:0007669"/>
    <property type="project" value="UniProtKB-SubCell"/>
</dbReference>
<dbReference type="PANTHER" id="PTHR43124">
    <property type="entry name" value="PURINE EFFLUX PUMP PBUE"/>
    <property type="match status" value="1"/>
</dbReference>
<evidence type="ECO:0000313" key="10">
    <source>
        <dbReference type="EMBL" id="STX52701.1"/>
    </source>
</evidence>
<evidence type="ECO:0000256" key="6">
    <source>
        <dbReference type="ARBA" id="ARBA00022989"/>
    </source>
</evidence>
<reference evidence="10 11" key="1">
    <citation type="submission" date="2018-06" db="EMBL/GenBank/DDBJ databases">
        <authorList>
            <consortium name="Pathogen Informatics"/>
            <person name="Doyle S."/>
        </authorList>
    </citation>
    <scope>NUCLEOTIDE SEQUENCE [LARGE SCALE GENOMIC DNA]</scope>
    <source>
        <strain evidence="10 11">NCTC13316</strain>
    </source>
</reference>
<dbReference type="Proteomes" id="UP000254794">
    <property type="component" value="Unassembled WGS sequence"/>
</dbReference>
<feature type="transmembrane region" description="Helical" evidence="8">
    <location>
        <begin position="106"/>
        <end position="128"/>
    </location>
</feature>
<feature type="transmembrane region" description="Helical" evidence="8">
    <location>
        <begin position="140"/>
        <end position="161"/>
    </location>
</feature>
<dbReference type="PROSITE" id="PS50850">
    <property type="entry name" value="MFS"/>
    <property type="match status" value="1"/>
</dbReference>
<organism evidence="10 11">
    <name type="scientific">Legionella busanensis</name>
    <dbReference type="NCBI Taxonomy" id="190655"/>
    <lineage>
        <taxon>Bacteria</taxon>
        <taxon>Pseudomonadati</taxon>
        <taxon>Pseudomonadota</taxon>
        <taxon>Gammaproteobacteria</taxon>
        <taxon>Legionellales</taxon>
        <taxon>Legionellaceae</taxon>
        <taxon>Legionella</taxon>
    </lineage>
</organism>
<proteinExistence type="inferred from homology"/>
<keyword evidence="5 8" id="KW-0812">Transmembrane</keyword>
<feature type="domain" description="Major facilitator superfamily (MFS) profile" evidence="9">
    <location>
        <begin position="1"/>
        <end position="400"/>
    </location>
</feature>
<evidence type="ECO:0000256" key="7">
    <source>
        <dbReference type="ARBA" id="ARBA00023136"/>
    </source>
</evidence>
<comment type="similarity">
    <text evidence="2 8">Belongs to the major facilitator superfamily. Bcr/CmlA family.</text>
</comment>
<evidence type="ECO:0000256" key="5">
    <source>
        <dbReference type="ARBA" id="ARBA00022692"/>
    </source>
</evidence>
<dbReference type="PANTHER" id="PTHR43124:SF3">
    <property type="entry name" value="CHLORAMPHENICOL EFFLUX PUMP RV0191"/>
    <property type="match status" value="1"/>
</dbReference>
<evidence type="ECO:0000256" key="2">
    <source>
        <dbReference type="ARBA" id="ARBA00006236"/>
    </source>
</evidence>
<feature type="transmembrane region" description="Helical" evidence="8">
    <location>
        <begin position="378"/>
        <end position="396"/>
    </location>
</feature>
<feature type="transmembrane region" description="Helical" evidence="8">
    <location>
        <begin position="250"/>
        <end position="272"/>
    </location>
</feature>
<dbReference type="InterPro" id="IPR050189">
    <property type="entry name" value="MFS_Efflux_Transporters"/>
</dbReference>
<keyword evidence="6 8" id="KW-1133">Transmembrane helix</keyword>
<dbReference type="EMBL" id="UGOD01000001">
    <property type="protein sequence ID" value="STX52701.1"/>
    <property type="molecule type" value="Genomic_DNA"/>
</dbReference>
<dbReference type="Pfam" id="PF07690">
    <property type="entry name" value="MFS_1"/>
    <property type="match status" value="1"/>
</dbReference>
<feature type="transmembrane region" description="Helical" evidence="8">
    <location>
        <begin position="12"/>
        <end position="30"/>
    </location>
</feature>
<feature type="transmembrane region" description="Helical" evidence="8">
    <location>
        <begin position="218"/>
        <end position="244"/>
    </location>
</feature>
<feature type="transmembrane region" description="Helical" evidence="8">
    <location>
        <begin position="309"/>
        <end position="335"/>
    </location>
</feature>
<keyword evidence="3 8" id="KW-0813">Transport</keyword>
<feature type="transmembrane region" description="Helical" evidence="8">
    <location>
        <begin position="167"/>
        <end position="187"/>
    </location>
</feature>
<keyword evidence="8" id="KW-0997">Cell inner membrane</keyword>
<dbReference type="RefSeq" id="WP_115332232.1">
    <property type="nucleotide sequence ID" value="NZ_CAAAHP010000003.1"/>
</dbReference>
<keyword evidence="11" id="KW-1185">Reference proteome</keyword>
<keyword evidence="4" id="KW-1003">Cell membrane</keyword>
<dbReference type="InterPro" id="IPR011701">
    <property type="entry name" value="MFS"/>
</dbReference>
<dbReference type="Gene3D" id="1.20.1720.10">
    <property type="entry name" value="Multidrug resistance protein D"/>
    <property type="match status" value="1"/>
</dbReference>
<protein>
    <recommendedName>
        <fullName evidence="8">Bcr/CflA family efflux transporter</fullName>
    </recommendedName>
</protein>
<dbReference type="GO" id="GO:1990961">
    <property type="term" value="P:xenobiotic detoxification by transmembrane export across the plasma membrane"/>
    <property type="evidence" value="ECO:0007669"/>
    <property type="project" value="InterPro"/>
</dbReference>
<feature type="transmembrane region" description="Helical" evidence="8">
    <location>
        <begin position="50"/>
        <end position="73"/>
    </location>
</feature>
<dbReference type="OrthoDB" id="5670831at2"/>
<dbReference type="InterPro" id="IPR020846">
    <property type="entry name" value="MFS_dom"/>
</dbReference>
<dbReference type="SUPFAM" id="SSF103473">
    <property type="entry name" value="MFS general substrate transporter"/>
    <property type="match status" value="1"/>
</dbReference>
<feature type="transmembrane region" description="Helical" evidence="8">
    <location>
        <begin position="347"/>
        <end position="366"/>
    </location>
</feature>
<accession>A0A378JPR3</accession>
<feature type="transmembrane region" description="Helical" evidence="8">
    <location>
        <begin position="284"/>
        <end position="303"/>
    </location>
</feature>
<evidence type="ECO:0000256" key="8">
    <source>
        <dbReference type="RuleBase" id="RU365088"/>
    </source>
</evidence>
<sequence length="400" mass="44222">MYKLDAARFGSASLFTTLIILTNIIPPLAIDEYTPSMPFMVSDLNTSVAQVQLSIVYYLFAFSISQLICGVLSDYFGRRIVLLLSMPLFFLGSLFCIFTPNISLLILGRILQGLGVGGIALTGPALMADCFDGPELTKVSSYYSLIYSFIPITAPVLGGLIQDYFNWRANFFFMFILSIFIYLIFYFKLPETNPRVLSKKLDLGSILKSYSIILTHRTYIISVMGLILTWSLFVVFSIMAPFIIEISLGYSASVYGAFAILVGLGFFVGNSINSLLIKKYSQNFLLRLSLLCMLIFSIILFSLQLLNYIIIYTIMLPVFFVMTAAGICFPHLYASAVGALPEYAGKAGSLIGSLILIGAVIINIIITNLRAHSSIDMAAVYLILSAINLLLCFIPHKKNS</sequence>
<dbReference type="NCBIfam" id="TIGR00710">
    <property type="entry name" value="efflux_Bcr_CflA"/>
    <property type="match status" value="1"/>
</dbReference>
<comment type="subcellular location">
    <subcellularLocation>
        <location evidence="8">Cell inner membrane</location>
        <topology evidence="8">Multi-pass membrane protein</topology>
    </subcellularLocation>
    <subcellularLocation>
        <location evidence="1">Cell membrane</location>
        <topology evidence="1">Multi-pass membrane protein</topology>
    </subcellularLocation>
</comment>
<evidence type="ECO:0000256" key="1">
    <source>
        <dbReference type="ARBA" id="ARBA00004651"/>
    </source>
</evidence>
<feature type="transmembrane region" description="Helical" evidence="8">
    <location>
        <begin position="80"/>
        <end position="100"/>
    </location>
</feature>
<name>A0A378JPR3_9GAMM</name>
<keyword evidence="7 8" id="KW-0472">Membrane</keyword>
<evidence type="ECO:0000313" key="11">
    <source>
        <dbReference type="Proteomes" id="UP000254794"/>
    </source>
</evidence>
<gene>
    <name evidence="10" type="primary">ydhC_3</name>
    <name evidence="10" type="ORF">NCTC13316_02823</name>
</gene>
<dbReference type="InterPro" id="IPR004812">
    <property type="entry name" value="Efflux_drug-R_Bcr/CmlA"/>
</dbReference>